<dbReference type="InterPro" id="IPR008929">
    <property type="entry name" value="Chondroitin_lyas"/>
</dbReference>
<dbReference type="PANTHER" id="PTHR38481">
    <property type="entry name" value="HYALURONATE LYASE"/>
    <property type="match status" value="1"/>
</dbReference>
<evidence type="ECO:0000256" key="3">
    <source>
        <dbReference type="ARBA" id="ARBA00011245"/>
    </source>
</evidence>
<keyword evidence="13" id="KW-1185">Reference proteome</keyword>
<dbReference type="InterPro" id="IPR003159">
    <property type="entry name" value="Lyase_8_central_dom"/>
</dbReference>
<evidence type="ECO:0000313" key="13">
    <source>
        <dbReference type="Proteomes" id="UP000321436"/>
    </source>
</evidence>
<evidence type="ECO:0000259" key="11">
    <source>
        <dbReference type="Pfam" id="PF08124"/>
    </source>
</evidence>
<keyword evidence="6" id="KW-0456">Lyase</keyword>
<dbReference type="InterPro" id="IPR014718">
    <property type="entry name" value="GH-type_carb-bd"/>
</dbReference>
<dbReference type="GO" id="GO:0005975">
    <property type="term" value="P:carbohydrate metabolic process"/>
    <property type="evidence" value="ECO:0007669"/>
    <property type="project" value="InterPro"/>
</dbReference>
<dbReference type="Gene3D" id="1.50.10.100">
    <property type="entry name" value="Chondroitin AC/alginate lyase"/>
    <property type="match status" value="1"/>
</dbReference>
<dbReference type="Pfam" id="PF08124">
    <property type="entry name" value="Lyase_8_N"/>
    <property type="match status" value="1"/>
</dbReference>
<dbReference type="InterPro" id="IPR026444">
    <property type="entry name" value="Secre_tail"/>
</dbReference>
<accession>A0A512RFW2</accession>
<evidence type="ECO:0000256" key="8">
    <source>
        <dbReference type="SAM" id="SignalP"/>
    </source>
</evidence>
<feature type="domain" description="Polysaccharide lyase family 8 C-terminal" evidence="10">
    <location>
        <begin position="1116"/>
        <end position="1185"/>
    </location>
</feature>
<evidence type="ECO:0000256" key="2">
    <source>
        <dbReference type="ARBA" id="ARBA00006699"/>
    </source>
</evidence>
<name>A0A512RFW2_9BACT</name>
<evidence type="ECO:0000259" key="9">
    <source>
        <dbReference type="Pfam" id="PF02278"/>
    </source>
</evidence>
<dbReference type="Gene3D" id="2.70.98.10">
    <property type="match status" value="1"/>
</dbReference>
<dbReference type="GO" id="GO:0030246">
    <property type="term" value="F:carbohydrate binding"/>
    <property type="evidence" value="ECO:0007669"/>
    <property type="project" value="InterPro"/>
</dbReference>
<dbReference type="Pfam" id="PF02278">
    <property type="entry name" value="Lyase_8"/>
    <property type="match status" value="1"/>
</dbReference>
<feature type="active site" evidence="7">
    <location>
        <position position="692"/>
    </location>
</feature>
<comment type="similarity">
    <text evidence="2">Belongs to the polysaccharide lyase 8 family.</text>
</comment>
<dbReference type="SUPFAM" id="SSF49863">
    <property type="entry name" value="Hyaluronate lyase-like, C-terminal domain"/>
    <property type="match status" value="1"/>
</dbReference>
<comment type="cofactor">
    <cofactor evidence="1">
        <name>Ca(2+)</name>
        <dbReference type="ChEBI" id="CHEBI:29108"/>
    </cofactor>
</comment>
<dbReference type="InterPro" id="IPR038970">
    <property type="entry name" value="Lyase_8"/>
</dbReference>
<comment type="caution">
    <text evidence="12">The sequence shown here is derived from an EMBL/GenBank/DDBJ whole genome shotgun (WGS) entry which is preliminary data.</text>
</comment>
<dbReference type="GO" id="GO:0005576">
    <property type="term" value="C:extracellular region"/>
    <property type="evidence" value="ECO:0007669"/>
    <property type="project" value="InterPro"/>
</dbReference>
<evidence type="ECO:0000313" key="12">
    <source>
        <dbReference type="EMBL" id="GEP94596.1"/>
    </source>
</evidence>
<dbReference type="Gene3D" id="2.60.220.10">
    <property type="entry name" value="Polysaccharide lyase family 8-like, C-terminal"/>
    <property type="match status" value="1"/>
</dbReference>
<dbReference type="CDD" id="cd01083">
    <property type="entry name" value="GAG_Lyase"/>
    <property type="match status" value="1"/>
</dbReference>
<protein>
    <submittedName>
        <fullName evidence="12">Uncharacterized protein</fullName>
    </submittedName>
</protein>
<dbReference type="PANTHER" id="PTHR38481:SF1">
    <property type="entry name" value="HYALURONATE LYASE"/>
    <property type="match status" value="1"/>
</dbReference>
<dbReference type="SUPFAM" id="SSF48230">
    <property type="entry name" value="Chondroitin AC/alginate lyase"/>
    <property type="match status" value="1"/>
</dbReference>
<dbReference type="Pfam" id="PF02884">
    <property type="entry name" value="Lyase_8_C"/>
    <property type="match status" value="1"/>
</dbReference>
<organism evidence="12 13">
    <name type="scientific">Chitinophaga cymbidii</name>
    <dbReference type="NCBI Taxonomy" id="1096750"/>
    <lineage>
        <taxon>Bacteria</taxon>
        <taxon>Pseudomonadati</taxon>
        <taxon>Bacteroidota</taxon>
        <taxon>Chitinophagia</taxon>
        <taxon>Chitinophagales</taxon>
        <taxon>Chitinophagaceae</taxon>
        <taxon>Chitinophaga</taxon>
    </lineage>
</organism>
<dbReference type="InterPro" id="IPR011071">
    <property type="entry name" value="Lyase_8-like_C"/>
</dbReference>
<feature type="active site" evidence="7">
    <location>
        <position position="701"/>
    </location>
</feature>
<proteinExistence type="inferred from homology"/>
<dbReference type="Proteomes" id="UP000321436">
    <property type="component" value="Unassembled WGS sequence"/>
</dbReference>
<dbReference type="SUPFAM" id="SSF74650">
    <property type="entry name" value="Galactose mutarotase-like"/>
    <property type="match status" value="1"/>
</dbReference>
<reference evidence="12 13" key="1">
    <citation type="submission" date="2019-07" db="EMBL/GenBank/DDBJ databases">
        <title>Whole genome shotgun sequence of Chitinophaga cymbidii NBRC 109752.</title>
        <authorList>
            <person name="Hosoyama A."/>
            <person name="Uohara A."/>
            <person name="Ohji S."/>
            <person name="Ichikawa N."/>
        </authorList>
    </citation>
    <scope>NUCLEOTIDE SEQUENCE [LARGE SCALE GENOMIC DNA]</scope>
    <source>
        <strain evidence="12 13">NBRC 109752</strain>
    </source>
</reference>
<gene>
    <name evidence="12" type="ORF">CCY01nite_08560</name>
</gene>
<evidence type="ECO:0000256" key="7">
    <source>
        <dbReference type="PIRSR" id="PIRSR638970-1"/>
    </source>
</evidence>
<feature type="domain" description="Polysaccharide lyase family 8 central" evidence="9">
    <location>
        <begin position="839"/>
        <end position="1101"/>
    </location>
</feature>
<dbReference type="InterPro" id="IPR011013">
    <property type="entry name" value="Gal_mutarotase_sf_dom"/>
</dbReference>
<dbReference type="RefSeq" id="WP_146858139.1">
    <property type="nucleotide sequence ID" value="NZ_BKAU01000001.1"/>
</dbReference>
<evidence type="ECO:0000256" key="5">
    <source>
        <dbReference type="ARBA" id="ARBA00022837"/>
    </source>
</evidence>
<evidence type="ECO:0000256" key="4">
    <source>
        <dbReference type="ARBA" id="ARBA00022729"/>
    </source>
</evidence>
<comment type="subunit">
    <text evidence="3">Monomer.</text>
</comment>
<dbReference type="InterPro" id="IPR004103">
    <property type="entry name" value="Lyase_8_C"/>
</dbReference>
<sequence>MKNFTPLFLLLITLQVTAQTRVRSTATGGSWNSTSTWVGGTVPGPNDTTEIAAGATVTVNGNSTNTVCGRLEVSGTVEFSADAYPLIINGPLEISSTGVFKAVKASTSFAKAVTIHGSINNNGTLYAPYAIEGTTPSTTGGITMGQASAITGISGTGTFSVFRQLTIDNPYGVNLNVVLSVSSKLILHNGLFNNRTNLTLNNTSVGTGPNGAATSSGNIRLERSQLSSLDDPMTVGGSASYFVTYYTNTTGAGNMITEGYELPSSRSLHGITVNNGGGVKINDNLTVISASVPLVLTNGIVNVAKGKTLTCSNTGYAGSSGATASFVQGGLSLSVATTAANRTFPVGFGDQRRQIVLKNAKASTGTMQVRFEIVDTAGGTGATGITIAPSMKRRGSIASGSLHSFTGLTFTLGTDENDYAVGNIASSATWNGTYQDMGEGSRTLTTVSSPESSYTSIRTYAMAVPDVVWSGVMDSLRTKWTSLLTGSPFNISDPDIATRVASVNTSGYNNWNSMIKDTAGRTRLWADIDHSSSADITTSYSRLKLMATAYATEGAALYHNDTLKNDITWALDWLYRFHYNEHITVPTTGGTNNWWDYRIGAPLRLNDIVILMYDSLDANRRFRYMAAVDNSTPNAGDYTGANLAWVSTVIAIRAIVVKSPSKLLYARNSLSPVFQYVSSGDGFYTDGSFIQHNYQPYNGAYGLSLFTSIADILFLYGNTSIDFTDPARNNVIDWVYNAFEPLIYKGAMMSMVRGREISRASATEHIKGRNFTEALIEFSDIVPASDGARMKKLAKHYLLTDSTFATPYTSLGSIHSLKLAKALINDAGVSPRAGYNIYQQFAGMDRAVQHTANYAIGVSMHSTRTYNYERINDENLKGWHLSDGMTYLYNKDQQQYDNFYWPTVNMYRLPGTTVKENTTATQNRNNQSAWAGGTSLLGRYGVSGIQLSPYGTTLLAKKAWFFFGNKMVALGAGIKNSDNENVSTYIDQRKIPYVNTATFMVNGVTQSSSFGTEASPALFNNVSWAHLSSVTGADIGYYFPDAPALRGLRQEQTGRWSDIASGESTTLRTQRFITLWQPHGNHANDNGASYNKYAYVLLPGFSASETEDFADNPDVTILRNEAGSQAVHEPSTGITGAVFWGDANSYIPMNGDTAYLYCNKKAAVMLMEKEDTIAFAVSDPTQLNTGTITIRLHNTASSVLYSSPNISVTRLTPDIQFTVDVAGLKGATSELILAKTTSPFMAFSKPETMEHTNDLSFDIIQSTSRRKVEYVLQTRYSGPGTITLMDISGREIFSKAVNVARGQNRSVLHVPYHPSGVYVAVLKLNGKTYTSKYIR</sequence>
<evidence type="ECO:0000259" key="10">
    <source>
        <dbReference type="Pfam" id="PF02884"/>
    </source>
</evidence>
<dbReference type="OrthoDB" id="667194at2"/>
<evidence type="ECO:0000256" key="1">
    <source>
        <dbReference type="ARBA" id="ARBA00001913"/>
    </source>
</evidence>
<feature type="domain" description="Polysaccharide lyase 8 N-terminal alpha-helical" evidence="11">
    <location>
        <begin position="480"/>
        <end position="793"/>
    </location>
</feature>
<keyword evidence="5" id="KW-0106">Calcium</keyword>
<dbReference type="EMBL" id="BKAU01000001">
    <property type="protein sequence ID" value="GEP94596.1"/>
    <property type="molecule type" value="Genomic_DNA"/>
</dbReference>
<keyword evidence="4 8" id="KW-0732">Signal</keyword>
<feature type="chain" id="PRO_5021970766" evidence="8">
    <location>
        <begin position="19"/>
        <end position="1335"/>
    </location>
</feature>
<dbReference type="GO" id="GO:0016837">
    <property type="term" value="F:carbon-oxygen lyase activity, acting on polysaccharides"/>
    <property type="evidence" value="ECO:0007669"/>
    <property type="project" value="UniProtKB-ARBA"/>
</dbReference>
<evidence type="ECO:0000256" key="6">
    <source>
        <dbReference type="ARBA" id="ARBA00023239"/>
    </source>
</evidence>
<dbReference type="InterPro" id="IPR012970">
    <property type="entry name" value="Lyase_8_alpha_N"/>
</dbReference>
<dbReference type="NCBIfam" id="TIGR04183">
    <property type="entry name" value="Por_Secre_tail"/>
    <property type="match status" value="1"/>
</dbReference>
<feature type="signal peptide" evidence="8">
    <location>
        <begin position="1"/>
        <end position="18"/>
    </location>
</feature>
<feature type="active site" evidence="7">
    <location>
        <position position="755"/>
    </location>
</feature>